<reference evidence="1 2" key="2">
    <citation type="journal article" date="2016" name="Genome Announc.">
        <title>Complete Genome Sequence of a Strain of Azospirillum thiophilum Isolated from a Sulfide Spring.</title>
        <authorList>
            <person name="Fomenkov A."/>
            <person name="Vincze T."/>
            <person name="Grabovich M."/>
            <person name="Anton B.P."/>
            <person name="Dubinina G."/>
            <person name="Orlova M."/>
            <person name="Belousova E."/>
            <person name="Roberts R.J."/>
        </authorList>
    </citation>
    <scope>NUCLEOTIDE SEQUENCE [LARGE SCALE GENOMIC DNA]</scope>
    <source>
        <strain evidence="1 2">BV-S</strain>
    </source>
</reference>
<evidence type="ECO:0000313" key="2">
    <source>
        <dbReference type="Proteomes" id="UP000069935"/>
    </source>
</evidence>
<accession>A0AAC8VVH4</accession>
<keyword evidence="2" id="KW-1185">Reference proteome</keyword>
<proteinExistence type="predicted"/>
<gene>
    <name evidence="1" type="ORF">AL072_02435</name>
</gene>
<evidence type="ECO:0000313" key="1">
    <source>
        <dbReference type="EMBL" id="ALG69966.1"/>
    </source>
</evidence>
<protein>
    <submittedName>
        <fullName evidence="1">Uncharacterized protein</fullName>
    </submittedName>
</protein>
<dbReference type="KEGG" id="ati:AL072_02435"/>
<dbReference type="Proteomes" id="UP000069935">
    <property type="component" value="Chromosome 1"/>
</dbReference>
<sequence length="148" mass="15687">MGMGRIVAATLTDRGFDDASQVGPLLDYIVGPVASLTGGGGAYDRSGVYAGVAPPRSDAVFSEMADTTPTQRDRHIQMIAQTGRMAWQRTSGCNKRAGVESQIARWKSVLSEALRFHSDQTQATEVAIGVAVLNCMLDLGCPNSVRVA</sequence>
<dbReference type="AlphaFoldDB" id="A0AAC8VVH4"/>
<organism evidence="1 2">
    <name type="scientific">Azospirillum thiophilum</name>
    <dbReference type="NCBI Taxonomy" id="528244"/>
    <lineage>
        <taxon>Bacteria</taxon>
        <taxon>Pseudomonadati</taxon>
        <taxon>Pseudomonadota</taxon>
        <taxon>Alphaproteobacteria</taxon>
        <taxon>Rhodospirillales</taxon>
        <taxon>Azospirillaceae</taxon>
        <taxon>Azospirillum</taxon>
    </lineage>
</organism>
<dbReference type="EMBL" id="CP012401">
    <property type="protein sequence ID" value="ALG69966.1"/>
    <property type="molecule type" value="Genomic_DNA"/>
</dbReference>
<name>A0AAC8VVH4_9PROT</name>
<reference evidence="2" key="1">
    <citation type="submission" date="2015-08" db="EMBL/GenBank/DDBJ databases">
        <title>Complete Genome Sequence of Azospirillum thiophilum BV-S.</title>
        <authorList>
            <person name="Fomenkov A."/>
            <person name="Vincze T."/>
            <person name="Grabovich M."/>
            <person name="Dubinina G."/>
            <person name="Orlova M."/>
            <person name="Belousova E."/>
            <person name="Roberts R.J."/>
        </authorList>
    </citation>
    <scope>NUCLEOTIDE SEQUENCE [LARGE SCALE GENOMIC DNA]</scope>
    <source>
        <strain evidence="2">BV-S</strain>
    </source>
</reference>